<proteinExistence type="predicted"/>
<name>A0A1J5SAD7_9ZZZZ</name>
<organism evidence="1">
    <name type="scientific">mine drainage metagenome</name>
    <dbReference type="NCBI Taxonomy" id="410659"/>
    <lineage>
        <taxon>unclassified sequences</taxon>
        <taxon>metagenomes</taxon>
        <taxon>ecological metagenomes</taxon>
    </lineage>
</organism>
<evidence type="ECO:0000313" key="1">
    <source>
        <dbReference type="EMBL" id="OIQ97205.1"/>
    </source>
</evidence>
<protein>
    <submittedName>
        <fullName evidence="1">Uncharacterized protein</fullName>
    </submittedName>
</protein>
<dbReference type="AlphaFoldDB" id="A0A1J5SAD7"/>
<reference evidence="1" key="1">
    <citation type="submission" date="2016-10" db="EMBL/GenBank/DDBJ databases">
        <title>Sequence of Gallionella enrichment culture.</title>
        <authorList>
            <person name="Poehlein A."/>
            <person name="Muehling M."/>
            <person name="Daniel R."/>
        </authorList>
    </citation>
    <scope>NUCLEOTIDE SEQUENCE</scope>
</reference>
<dbReference type="EMBL" id="MLJW01000136">
    <property type="protein sequence ID" value="OIQ97205.1"/>
    <property type="molecule type" value="Genomic_DNA"/>
</dbReference>
<sequence>MSNRSRLSDEQWLQIEAALLAGETVLALSARFAISESAIRKRMRGRLTVMRAQCAWPDDVEPPRSLAGQLRAVSRHLALAAAFGSATAHRLAELAHDQAGLLGDPAGAPPDQVKRTLALIAGANEAARIGLNLLNAKKEVVGEDDEPTRCGLGHFYGETDP</sequence>
<comment type="caution">
    <text evidence="1">The sequence shown here is derived from an EMBL/GenBank/DDBJ whole genome shotgun (WGS) entry which is preliminary data.</text>
</comment>
<accession>A0A1J5SAD7</accession>
<gene>
    <name evidence="1" type="ORF">GALL_207590</name>
</gene>